<feature type="transmembrane region" description="Helical" evidence="16">
    <location>
        <begin position="1500"/>
        <end position="1520"/>
    </location>
</feature>
<feature type="binding site" evidence="14">
    <location>
        <position position="1185"/>
    </location>
    <ligand>
        <name>ATP</name>
        <dbReference type="ChEBI" id="CHEBI:30616"/>
    </ligand>
</feature>
<feature type="transmembrane region" description="Helical" evidence="16">
    <location>
        <begin position="1471"/>
        <end position="1488"/>
    </location>
</feature>
<dbReference type="SUPFAM" id="SSF81665">
    <property type="entry name" value="Calcium ATPase, transmembrane domain M"/>
    <property type="match status" value="1"/>
</dbReference>
<feature type="binding site" evidence="14">
    <location>
        <position position="1302"/>
    </location>
    <ligand>
        <name>ATP</name>
        <dbReference type="ChEBI" id="CHEBI:30616"/>
    </ligand>
</feature>
<evidence type="ECO:0000256" key="3">
    <source>
        <dbReference type="ARBA" id="ARBA00022692"/>
    </source>
</evidence>
<dbReference type="InterPro" id="IPR023299">
    <property type="entry name" value="ATPase_P-typ_cyto_dom_N"/>
</dbReference>
<feature type="binding site" evidence="14">
    <location>
        <position position="699"/>
    </location>
    <ligand>
        <name>ATP</name>
        <dbReference type="ChEBI" id="CHEBI:30616"/>
    </ligand>
</feature>
<feature type="binding site" evidence="15">
    <location>
        <position position="700"/>
    </location>
    <ligand>
        <name>Mg(2+)</name>
        <dbReference type="ChEBI" id="CHEBI:18420"/>
    </ligand>
</feature>
<dbReference type="GO" id="GO:0005524">
    <property type="term" value="F:ATP binding"/>
    <property type="evidence" value="ECO:0007669"/>
    <property type="project" value="UniProtKB-UniRule"/>
</dbReference>
<keyword evidence="6 14" id="KW-0067">ATP-binding</keyword>
<dbReference type="GO" id="GO:0005802">
    <property type="term" value="C:trans-Golgi network"/>
    <property type="evidence" value="ECO:0007669"/>
    <property type="project" value="TreeGrafter"/>
</dbReference>
<evidence type="ECO:0000256" key="15">
    <source>
        <dbReference type="PIRSR" id="PIRSR606539-3"/>
    </source>
</evidence>
<evidence type="ECO:0000256" key="4">
    <source>
        <dbReference type="ARBA" id="ARBA00022723"/>
    </source>
</evidence>
<gene>
    <name evidence="20" type="primary">DNF3</name>
    <name evidence="20" type="ORF">N0V87_008955</name>
</gene>
<feature type="domain" description="P-type ATPase C-terminal" evidence="19">
    <location>
        <begin position="1324"/>
        <end position="1575"/>
    </location>
</feature>
<evidence type="ECO:0000256" key="7">
    <source>
        <dbReference type="ARBA" id="ARBA00022842"/>
    </source>
</evidence>
<evidence type="ECO:0000256" key="11">
    <source>
        <dbReference type="ARBA" id="ARBA00034036"/>
    </source>
</evidence>
<feature type="binding site" evidence="14">
    <location>
        <position position="1271"/>
    </location>
    <ligand>
        <name>ATP</name>
        <dbReference type="ChEBI" id="CHEBI:30616"/>
    </ligand>
</feature>
<comment type="similarity">
    <text evidence="2 16">Belongs to the cation transport ATPase (P-type) (TC 3.A.3) family. Type IV subfamily.</text>
</comment>
<evidence type="ECO:0000259" key="18">
    <source>
        <dbReference type="Pfam" id="PF16209"/>
    </source>
</evidence>
<dbReference type="GO" id="GO:0005886">
    <property type="term" value="C:plasma membrane"/>
    <property type="evidence" value="ECO:0007669"/>
    <property type="project" value="TreeGrafter"/>
</dbReference>
<dbReference type="NCBIfam" id="TIGR01652">
    <property type="entry name" value="ATPase-Plipid"/>
    <property type="match status" value="2"/>
</dbReference>
<feature type="region of interest" description="Disordered" evidence="17">
    <location>
        <begin position="730"/>
        <end position="766"/>
    </location>
</feature>
<feature type="compositionally biased region" description="Basic and acidic residues" evidence="17">
    <location>
        <begin position="1605"/>
        <end position="1635"/>
    </location>
</feature>
<feature type="active site" description="4-aspartylphosphate intermediate" evidence="13">
    <location>
        <position position="698"/>
    </location>
</feature>
<feature type="compositionally biased region" description="Polar residues" evidence="17">
    <location>
        <begin position="409"/>
        <end position="427"/>
    </location>
</feature>
<feature type="transmembrane region" description="Helical" evidence="16">
    <location>
        <begin position="1540"/>
        <end position="1561"/>
    </location>
</feature>
<feature type="transmembrane region" description="Helical" evidence="16">
    <location>
        <begin position="1438"/>
        <end position="1465"/>
    </location>
</feature>
<dbReference type="PROSITE" id="PS00154">
    <property type="entry name" value="ATPASE_E1_E2"/>
    <property type="match status" value="1"/>
</dbReference>
<feature type="domain" description="P-type ATPase N-terminal" evidence="18">
    <location>
        <begin position="313"/>
        <end position="371"/>
    </location>
</feature>
<feature type="binding site" evidence="14">
    <location>
        <position position="1183"/>
    </location>
    <ligand>
        <name>ATP</name>
        <dbReference type="ChEBI" id="CHEBI:30616"/>
    </ligand>
</feature>
<dbReference type="InterPro" id="IPR032630">
    <property type="entry name" value="P_typ_ATPase_c"/>
</dbReference>
<proteinExistence type="inferred from homology"/>
<dbReference type="InterPro" id="IPR044492">
    <property type="entry name" value="P_typ_ATPase_HD_dom"/>
</dbReference>
<feature type="compositionally biased region" description="Basic and acidic residues" evidence="17">
    <location>
        <begin position="1650"/>
        <end position="1662"/>
    </location>
</feature>
<dbReference type="GO" id="GO:0032456">
    <property type="term" value="P:endocytic recycling"/>
    <property type="evidence" value="ECO:0007669"/>
    <property type="project" value="TreeGrafter"/>
</dbReference>
<keyword evidence="21" id="KW-1185">Reference proteome</keyword>
<dbReference type="EMBL" id="JAPEUV010000141">
    <property type="protein sequence ID" value="KAJ4331676.1"/>
    <property type="molecule type" value="Genomic_DNA"/>
</dbReference>
<feature type="binding site" evidence="14">
    <location>
        <position position="700"/>
    </location>
    <ligand>
        <name>ATP</name>
        <dbReference type="ChEBI" id="CHEBI:30616"/>
    </ligand>
</feature>
<dbReference type="GO" id="GO:0140326">
    <property type="term" value="F:ATPase-coupled intramembrane lipid transporter activity"/>
    <property type="evidence" value="ECO:0007669"/>
    <property type="project" value="UniProtKB-EC"/>
</dbReference>
<feature type="binding site" evidence="14">
    <location>
        <position position="1301"/>
    </location>
    <ligand>
        <name>ATP</name>
        <dbReference type="ChEBI" id="CHEBI:30616"/>
    </ligand>
</feature>
<dbReference type="SFLD" id="SFLDS00003">
    <property type="entry name" value="Haloacid_Dehalogenase"/>
    <property type="match status" value="1"/>
</dbReference>
<feature type="compositionally biased region" description="Polar residues" evidence="17">
    <location>
        <begin position="54"/>
        <end position="77"/>
    </location>
</feature>
<dbReference type="PANTHER" id="PTHR24092:SF174">
    <property type="entry name" value="PHOSPHOLIPID-TRANSPORTING ATPASE DNF3-RELATED"/>
    <property type="match status" value="1"/>
</dbReference>
<evidence type="ECO:0000256" key="10">
    <source>
        <dbReference type="ARBA" id="ARBA00023136"/>
    </source>
</evidence>
<feature type="binding site" evidence="14">
    <location>
        <position position="698"/>
    </location>
    <ligand>
        <name>ATP</name>
        <dbReference type="ChEBI" id="CHEBI:30616"/>
    </ligand>
</feature>
<dbReference type="FunFam" id="3.40.50.1000:FF:000172">
    <property type="entry name" value="Phospholipid-transporting ATPase"/>
    <property type="match status" value="1"/>
</dbReference>
<feature type="binding site" evidence="15">
    <location>
        <position position="1302"/>
    </location>
    <ligand>
        <name>Mg(2+)</name>
        <dbReference type="ChEBI" id="CHEBI:18420"/>
    </ligand>
</feature>
<protein>
    <recommendedName>
        <fullName evidence="16">Phospholipid-transporting ATPase</fullName>
        <ecNumber evidence="16">7.6.2.1</ecNumber>
    </recommendedName>
</protein>
<feature type="region of interest" description="Disordered" evidence="17">
    <location>
        <begin position="1601"/>
        <end position="1635"/>
    </location>
</feature>
<feature type="transmembrane region" description="Helical" evidence="16">
    <location>
        <begin position="628"/>
        <end position="652"/>
    </location>
</feature>
<dbReference type="InterPro" id="IPR008250">
    <property type="entry name" value="ATPase_P-typ_transduc_dom_A_sf"/>
</dbReference>
<accession>A0A9W8WS72</accession>
<evidence type="ECO:0000313" key="21">
    <source>
        <dbReference type="Proteomes" id="UP001140562"/>
    </source>
</evidence>
<feature type="region of interest" description="Disordered" evidence="17">
    <location>
        <begin position="404"/>
        <end position="430"/>
    </location>
</feature>
<feature type="binding site" evidence="15">
    <location>
        <position position="1298"/>
    </location>
    <ligand>
        <name>Mg(2+)</name>
        <dbReference type="ChEBI" id="CHEBI:18420"/>
    </ligand>
</feature>
<dbReference type="GO" id="GO:0006892">
    <property type="term" value="P:post-Golgi vesicle-mediated transport"/>
    <property type="evidence" value="ECO:0007669"/>
    <property type="project" value="TreeGrafter"/>
</dbReference>
<feature type="binding site" evidence="15">
    <location>
        <position position="698"/>
    </location>
    <ligand>
        <name>Mg(2+)</name>
        <dbReference type="ChEBI" id="CHEBI:18420"/>
    </ligand>
</feature>
<feature type="region of interest" description="Disordered" evidence="17">
    <location>
        <begin position="1650"/>
        <end position="1680"/>
    </location>
</feature>
<dbReference type="Pfam" id="PF00702">
    <property type="entry name" value="Hydrolase"/>
    <property type="match status" value="1"/>
</dbReference>
<evidence type="ECO:0000256" key="1">
    <source>
        <dbReference type="ARBA" id="ARBA00004141"/>
    </source>
</evidence>
<evidence type="ECO:0000256" key="16">
    <source>
        <dbReference type="RuleBase" id="RU362033"/>
    </source>
</evidence>
<dbReference type="SUPFAM" id="SSF81653">
    <property type="entry name" value="Calcium ATPase, transduction domain A"/>
    <property type="match status" value="1"/>
</dbReference>
<evidence type="ECO:0000256" key="12">
    <source>
        <dbReference type="ARBA" id="ARBA00049128"/>
    </source>
</evidence>
<feature type="region of interest" description="Disordered" evidence="17">
    <location>
        <begin position="185"/>
        <end position="209"/>
    </location>
</feature>
<keyword evidence="3 16" id="KW-0812">Transmembrane</keyword>
<evidence type="ECO:0000256" key="9">
    <source>
        <dbReference type="ARBA" id="ARBA00022989"/>
    </source>
</evidence>
<evidence type="ECO:0000256" key="8">
    <source>
        <dbReference type="ARBA" id="ARBA00022967"/>
    </source>
</evidence>
<dbReference type="GO" id="GO:0016887">
    <property type="term" value="F:ATP hydrolysis activity"/>
    <property type="evidence" value="ECO:0007669"/>
    <property type="project" value="InterPro"/>
</dbReference>
<dbReference type="OrthoDB" id="377733at2759"/>
<feature type="binding site" evidence="14">
    <location>
        <position position="850"/>
    </location>
    <ligand>
        <name>ATP</name>
        <dbReference type="ChEBI" id="CHEBI:30616"/>
    </ligand>
</feature>
<dbReference type="NCBIfam" id="TIGR01494">
    <property type="entry name" value="ATPase_P-type"/>
    <property type="match status" value="1"/>
</dbReference>
<dbReference type="GO" id="GO:0045332">
    <property type="term" value="P:phospholipid translocation"/>
    <property type="evidence" value="ECO:0007669"/>
    <property type="project" value="TreeGrafter"/>
</dbReference>
<dbReference type="InterPro" id="IPR023214">
    <property type="entry name" value="HAD_sf"/>
</dbReference>
<evidence type="ECO:0000259" key="19">
    <source>
        <dbReference type="Pfam" id="PF16212"/>
    </source>
</evidence>
<dbReference type="InterPro" id="IPR001757">
    <property type="entry name" value="P_typ_ATPase"/>
</dbReference>
<keyword evidence="7 15" id="KW-0460">Magnesium</keyword>
<feature type="compositionally biased region" description="Basic and acidic residues" evidence="17">
    <location>
        <begin position="754"/>
        <end position="764"/>
    </location>
</feature>
<comment type="subcellular location">
    <subcellularLocation>
        <location evidence="1 16">Membrane</location>
        <topology evidence="1 16">Multi-pass membrane protein</topology>
    </subcellularLocation>
</comment>
<comment type="catalytic activity">
    <reaction evidence="12">
        <text>a 1,2-diacyl-sn-glycero-3-phosphoethanolamine(out) + ATP + H2O = a 1,2-diacyl-sn-glycero-3-phosphoethanolamine(in) + ADP + phosphate + H(+)</text>
        <dbReference type="Rhea" id="RHEA:66132"/>
        <dbReference type="ChEBI" id="CHEBI:15377"/>
        <dbReference type="ChEBI" id="CHEBI:15378"/>
        <dbReference type="ChEBI" id="CHEBI:30616"/>
        <dbReference type="ChEBI" id="CHEBI:43474"/>
        <dbReference type="ChEBI" id="CHEBI:64612"/>
        <dbReference type="ChEBI" id="CHEBI:456216"/>
    </reaction>
    <physiologicalReaction direction="left-to-right" evidence="12">
        <dbReference type="Rhea" id="RHEA:66133"/>
    </physiologicalReaction>
</comment>
<evidence type="ECO:0000256" key="2">
    <source>
        <dbReference type="ARBA" id="ARBA00008109"/>
    </source>
</evidence>
<keyword evidence="8 16" id="KW-1278">Translocase</keyword>
<dbReference type="SFLD" id="SFLDG00002">
    <property type="entry name" value="C1.7:_P-type_atpase_like"/>
    <property type="match status" value="1"/>
</dbReference>
<dbReference type="SUPFAM" id="SSF56784">
    <property type="entry name" value="HAD-like"/>
    <property type="match status" value="1"/>
</dbReference>
<dbReference type="InterPro" id="IPR018303">
    <property type="entry name" value="ATPase_P-typ_P_site"/>
</dbReference>
<dbReference type="Gene3D" id="3.40.50.1000">
    <property type="entry name" value="HAD superfamily/HAD-like"/>
    <property type="match status" value="1"/>
</dbReference>
<feature type="binding site" evidence="14">
    <location>
        <position position="1277"/>
    </location>
    <ligand>
        <name>ATP</name>
        <dbReference type="ChEBI" id="CHEBI:30616"/>
    </ligand>
</feature>
<feature type="transmembrane region" description="Helical" evidence="16">
    <location>
        <begin position="586"/>
        <end position="608"/>
    </location>
</feature>
<feature type="binding site" evidence="14">
    <location>
        <position position="898"/>
    </location>
    <ligand>
        <name>ATP</name>
        <dbReference type="ChEBI" id="CHEBI:30616"/>
    </ligand>
</feature>
<evidence type="ECO:0000256" key="6">
    <source>
        <dbReference type="ARBA" id="ARBA00022840"/>
    </source>
</evidence>
<dbReference type="Proteomes" id="UP001140562">
    <property type="component" value="Unassembled WGS sequence"/>
</dbReference>
<comment type="caution">
    <text evidence="20">The sequence shown here is derived from an EMBL/GenBank/DDBJ whole genome shotgun (WGS) entry which is preliminary data.</text>
</comment>
<dbReference type="PANTHER" id="PTHR24092">
    <property type="entry name" value="PROBABLE PHOSPHOLIPID-TRANSPORTING ATPASE"/>
    <property type="match status" value="1"/>
</dbReference>
<dbReference type="GO" id="GO:0000287">
    <property type="term" value="F:magnesium ion binding"/>
    <property type="evidence" value="ECO:0007669"/>
    <property type="project" value="UniProtKB-UniRule"/>
</dbReference>
<dbReference type="InterPro" id="IPR006539">
    <property type="entry name" value="P-type_ATPase_IV"/>
</dbReference>
<evidence type="ECO:0000256" key="14">
    <source>
        <dbReference type="PIRSR" id="PIRSR606539-2"/>
    </source>
</evidence>
<dbReference type="FunFam" id="3.40.1110.10:FF:000090">
    <property type="entry name" value="Phospholipid-transporting ATPase"/>
    <property type="match status" value="1"/>
</dbReference>
<evidence type="ECO:0000313" key="20">
    <source>
        <dbReference type="EMBL" id="KAJ4331676.1"/>
    </source>
</evidence>
<evidence type="ECO:0000256" key="5">
    <source>
        <dbReference type="ARBA" id="ARBA00022741"/>
    </source>
</evidence>
<dbReference type="InterPro" id="IPR032631">
    <property type="entry name" value="P-type_ATPase_N"/>
</dbReference>
<feature type="binding site" evidence="14">
    <location>
        <position position="1184"/>
    </location>
    <ligand>
        <name>ATP</name>
        <dbReference type="ChEBI" id="CHEBI:30616"/>
    </ligand>
</feature>
<reference evidence="20" key="1">
    <citation type="submission" date="2022-10" db="EMBL/GenBank/DDBJ databases">
        <title>Tapping the CABI collections for fungal endophytes: first genome assemblies for Collariella, Neodidymelliopsis, Ascochyta clinopodiicola, Didymella pomorum, Didymosphaeria variabile, Neocosmospora piperis and Neocucurbitaria cava.</title>
        <authorList>
            <person name="Hill R."/>
        </authorList>
    </citation>
    <scope>NUCLEOTIDE SEQUENCE</scope>
    <source>
        <strain evidence="20">IMI 360193</strain>
    </source>
</reference>
<dbReference type="Pfam" id="PF13246">
    <property type="entry name" value="Cation_ATPase"/>
    <property type="match status" value="1"/>
</dbReference>
<keyword evidence="5 14" id="KW-0547">Nucleotide-binding</keyword>
<keyword evidence="10 16" id="KW-0472">Membrane</keyword>
<dbReference type="Gene3D" id="3.40.1110.10">
    <property type="entry name" value="Calcium-transporting ATPase, cytoplasmic domain N"/>
    <property type="match status" value="2"/>
</dbReference>
<sequence length="1680" mass="187569">MSGAGDSSGGARRRRSASYDDDDLTTTAAETNAPPYAIENPRETTGDNAPAARTSATENTTRPTASRLSSDQSQRVRFSTDIERHAPTQRSSLARNRASIDEVAQIGKASDSKGRPGTPNLTIDTREVSPEGVDASGRGGGPPSSITSPLPPRPSGKSSPLSPKTRNRGLSMRSALFRRNYADQAQPPAGSIELDENVGSSQHGNAQSNVYTNRDAVKSGDTIVSVTPAQIKYASEASDLTKAKLGKGPIALPHYTSFAKSQTSKTAPYRKRFRELAVQARKVILRQHDIPPSKDGRHISLDPTRREPLIDERTTQPYVQNWIRSTRYSAWNFVPRQLVAQFSKLANFYFLIISILQMIPDLSTTGKYTTIVPLLFFVFLSIAKEGYDDLRRYRLDKAENNREAKVLRTSPSSVAKRTSTDDGSLSSPEPEKLVWESIKWQDIQVGDVIKLDRDDAAPADLALLHSSGENSVAFVETMALDGETNLKSKQTTASMSKIIKTQEDVLRTEAEFVIEDPNRDLYSFEGRVQVGGKQAPLTLNEIIFRGSILRNTPDAVGLVIYSGEECRIRMNANKNPRIKAPALQGFVNRIVIIIVVFVILLSVFNAVAYKIWQRKEDELWYLSGSSVAFFPSFTSFVIMFNTMIPLSLYVSLEIVKLAQMFFLHTDVDMYDPVSDTPCEPRTSTINEELGQISYIFSDKTGTLTDNSMKFRKLSVAGVAWLHDADLPHSKKKKLKNRPRKKGKEPAKSRKSVRSTKDAMSEEHGTTTLDFAEQTDVEATLGSKWQSTTNPHKASRELLTGDMLRYIQRKPHTPFSRKARMFLLSLALCHTCLPEIQEDGKTHFMASSPDELALVQAAQDMGFLLINRDVHTITLKILPTGSEGEPILETYEILDVIEFSSKRKRMSIVLRFPDGRICIICKGADSIIMQRLKLASLANKKMVEIERVANKRKSMEVQSAIARMSEQIERKSSIGGRRSSVGGRRSMSIAQAARHSISMGRHSIARNSIGGRPSMSARDEMDLWLRERENDFGRRYPIEDTVSPSRTPRPSDLGRLSSVASSARSSMQLEDMEAMVDENVAGDDSAVIERCLQHINEFATEGLRTLLYGYRYLTEDEYQTWKKGYLEATTSLVDRTRLIEEAGDEIEQNFDLCAATAIEDKLQQGVPEAIDKLRRAKIKMWMLTGDKRETAINIGYSCRLIKDYSTVTILDHEAGQVDEMAAAAVIAITQGTVAHSVVVVDGQTLSRITEDETLQVLFYELAILADSVICCRASPSQKALLVNTIRKRVKKSITLAIGDGANDIAMIQEAHVGIGITGKEGLQAARTSDYSIAQFRFLTKLLLVHGRWNYIRTCKYTVGTFWKEMLFYLTQALFQRSVGYTGTSLYESWSLSMFNTLFTSLPVIFMGVFEKDLSASTLLAVPELYTKGQRNGGFNVKVYLGWMFMASAEAMVVYFCMFSLFGAALFTEDNSIFALGSITYTAIVWSISLKMQFIETHSKTITNGIAIFCSVGGWFLWNIILSATYNPKSTIYYVRSTFLEGFGASLTWWLVLIVILLAVIIFELGTKALLSAFFPTDEDHFQVLEKDPDVKRRFEEAAAEELQQGWDRKTNKSRDEEEKVREVVEGIKKREEERRENEVKLLLKGRVEVLETDGSPERSDHAGPADVDGTLSKGYGKVRRD</sequence>
<dbReference type="Pfam" id="PF16212">
    <property type="entry name" value="PhoLip_ATPase_C"/>
    <property type="match status" value="1"/>
</dbReference>
<dbReference type="InterPro" id="IPR036412">
    <property type="entry name" value="HAD-like_sf"/>
</dbReference>
<dbReference type="InterPro" id="IPR023298">
    <property type="entry name" value="ATPase_P-typ_TM_dom_sf"/>
</dbReference>
<comment type="catalytic activity">
    <reaction evidence="11 16">
        <text>ATP + H2O + phospholipidSide 1 = ADP + phosphate + phospholipidSide 2.</text>
        <dbReference type="EC" id="7.6.2.1"/>
    </reaction>
</comment>
<dbReference type="SUPFAM" id="SSF81660">
    <property type="entry name" value="Metal cation-transporting ATPase, ATP-binding domain N"/>
    <property type="match status" value="1"/>
</dbReference>
<evidence type="ECO:0000256" key="13">
    <source>
        <dbReference type="PIRSR" id="PIRSR606539-1"/>
    </source>
</evidence>
<evidence type="ECO:0000256" key="17">
    <source>
        <dbReference type="SAM" id="MobiDB-lite"/>
    </source>
</evidence>
<feature type="compositionally biased region" description="Polar residues" evidence="17">
    <location>
        <begin position="198"/>
        <end position="209"/>
    </location>
</feature>
<feature type="region of interest" description="Disordered" evidence="17">
    <location>
        <begin position="1035"/>
        <end position="1055"/>
    </location>
</feature>
<feature type="binding site" evidence="14">
    <location>
        <position position="1103"/>
    </location>
    <ligand>
        <name>ATP</name>
        <dbReference type="ChEBI" id="CHEBI:30616"/>
    </ligand>
</feature>
<name>A0A9W8WS72_9PLEO</name>
<dbReference type="SFLD" id="SFLDF00027">
    <property type="entry name" value="p-type_atpase"/>
    <property type="match status" value="1"/>
</dbReference>
<feature type="compositionally biased region" description="Basic residues" evidence="17">
    <location>
        <begin position="730"/>
        <end position="753"/>
    </location>
</feature>
<feature type="region of interest" description="Disordered" evidence="17">
    <location>
        <begin position="1"/>
        <end position="168"/>
    </location>
</feature>
<keyword evidence="4 15" id="KW-0479">Metal-binding</keyword>
<dbReference type="Gene3D" id="2.70.150.10">
    <property type="entry name" value="Calcium-transporting ATPase, cytoplasmic transduction domain A"/>
    <property type="match status" value="1"/>
</dbReference>
<comment type="cofactor">
    <cofactor evidence="15">
        <name>Mg(2+)</name>
        <dbReference type="ChEBI" id="CHEBI:18420"/>
    </cofactor>
</comment>
<keyword evidence="9 16" id="KW-1133">Transmembrane helix</keyword>
<dbReference type="Pfam" id="PF16209">
    <property type="entry name" value="PhoLip_ATPase_N"/>
    <property type="match status" value="1"/>
</dbReference>
<dbReference type="EC" id="7.6.2.1" evidence="16"/>
<feature type="binding site" evidence="14">
    <location>
        <position position="921"/>
    </location>
    <ligand>
        <name>ATP</name>
        <dbReference type="ChEBI" id="CHEBI:30616"/>
    </ligand>
</feature>
<organism evidence="20 21">
    <name type="scientific">Didymella glomerata</name>
    <dbReference type="NCBI Taxonomy" id="749621"/>
    <lineage>
        <taxon>Eukaryota</taxon>
        <taxon>Fungi</taxon>
        <taxon>Dikarya</taxon>
        <taxon>Ascomycota</taxon>
        <taxon>Pezizomycotina</taxon>
        <taxon>Dothideomycetes</taxon>
        <taxon>Pleosporomycetidae</taxon>
        <taxon>Pleosporales</taxon>
        <taxon>Pleosporineae</taxon>
        <taxon>Didymellaceae</taxon>
        <taxon>Didymella</taxon>
    </lineage>
</organism>